<feature type="compositionally biased region" description="Low complexity" evidence="9">
    <location>
        <begin position="286"/>
        <end position="296"/>
    </location>
</feature>
<keyword evidence="4" id="KW-0524">Neurogenesis</keyword>
<accession>A0A5E4M825</accession>
<dbReference type="SUPFAM" id="SSF54695">
    <property type="entry name" value="POZ domain"/>
    <property type="match status" value="1"/>
</dbReference>
<evidence type="ECO:0000256" key="3">
    <source>
        <dbReference type="ARBA" id="ARBA00022782"/>
    </source>
</evidence>
<dbReference type="GO" id="GO:0016199">
    <property type="term" value="P:axon midline choice point recognition"/>
    <property type="evidence" value="ECO:0007669"/>
    <property type="project" value="UniProtKB-ARBA"/>
</dbReference>
<comment type="function">
    <text evidence="8">Putative transcription factor required for axon growth and guidance in the central and peripheral nervous systems. Repels CNS axons away from the midline by promoting the expression of the midline repellent sli and its receptor robo.</text>
</comment>
<keyword evidence="2" id="KW-0217">Developmental protein</keyword>
<dbReference type="InterPro" id="IPR051095">
    <property type="entry name" value="Dros_DevTransReg"/>
</dbReference>
<protein>
    <submittedName>
        <fullName evidence="11">BTB/POZ domain,SKP1/BTB/POZ domain</fullName>
    </submittedName>
</protein>
<dbReference type="PANTHER" id="PTHR23110">
    <property type="entry name" value="BTB DOMAIN TRANSCRIPTION FACTOR"/>
    <property type="match status" value="1"/>
</dbReference>
<feature type="region of interest" description="Disordered" evidence="9">
    <location>
        <begin position="284"/>
        <end position="318"/>
    </location>
</feature>
<evidence type="ECO:0000259" key="10">
    <source>
        <dbReference type="PROSITE" id="PS50097"/>
    </source>
</evidence>
<feature type="domain" description="BTB" evidence="10">
    <location>
        <begin position="68"/>
        <end position="129"/>
    </location>
</feature>
<dbReference type="GO" id="GO:0006357">
    <property type="term" value="P:regulation of transcription by RNA polymerase II"/>
    <property type="evidence" value="ECO:0007669"/>
    <property type="project" value="TreeGrafter"/>
</dbReference>
<evidence type="ECO:0000256" key="8">
    <source>
        <dbReference type="ARBA" id="ARBA00037382"/>
    </source>
</evidence>
<dbReference type="PROSITE" id="PS50097">
    <property type="entry name" value="BTB"/>
    <property type="match status" value="1"/>
</dbReference>
<dbReference type="PANTHER" id="PTHR23110:SF111">
    <property type="entry name" value="LONGITUDINALS LACKING PROTEIN, ISOFORMS F_I_K_T"/>
    <property type="match status" value="1"/>
</dbReference>
<organism evidence="11 12">
    <name type="scientific">Cinara cedri</name>
    <dbReference type="NCBI Taxonomy" id="506608"/>
    <lineage>
        <taxon>Eukaryota</taxon>
        <taxon>Metazoa</taxon>
        <taxon>Ecdysozoa</taxon>
        <taxon>Arthropoda</taxon>
        <taxon>Hexapoda</taxon>
        <taxon>Insecta</taxon>
        <taxon>Pterygota</taxon>
        <taxon>Neoptera</taxon>
        <taxon>Paraneoptera</taxon>
        <taxon>Hemiptera</taxon>
        <taxon>Sternorrhyncha</taxon>
        <taxon>Aphidomorpha</taxon>
        <taxon>Aphidoidea</taxon>
        <taxon>Aphididae</taxon>
        <taxon>Lachninae</taxon>
        <taxon>Cinara</taxon>
    </lineage>
</organism>
<keyword evidence="5" id="KW-0805">Transcription regulation</keyword>
<dbReference type="EMBL" id="CABPRJ010000023">
    <property type="protein sequence ID" value="VVC25939.1"/>
    <property type="molecule type" value="Genomic_DNA"/>
</dbReference>
<comment type="subcellular location">
    <subcellularLocation>
        <location evidence="1">Nucleus</location>
    </subcellularLocation>
</comment>
<evidence type="ECO:0000256" key="5">
    <source>
        <dbReference type="ARBA" id="ARBA00023015"/>
    </source>
</evidence>
<reference evidence="11 12" key="1">
    <citation type="submission" date="2019-08" db="EMBL/GenBank/DDBJ databases">
        <authorList>
            <person name="Alioto T."/>
            <person name="Alioto T."/>
            <person name="Gomez Garrido J."/>
        </authorList>
    </citation>
    <scope>NUCLEOTIDE SEQUENCE [LARGE SCALE GENOMIC DNA]</scope>
</reference>
<sequence length="740" mass="82516">MLCALLLRWRDSRAQPRDRCYRWSRSSGFAVSSAEKMGNPTRFMVSWDDHSTHLVARLGYLLERQQLVDVTLMCNTHSLKVHRSVLAACSPYFERELGNHPMIVLKDMKFSVLKSLIEFMYCGETNVTEDNLHALVEAAKFFEVKGLSSLAHESLQDSNSIKPPSLVGSTTTQTRICQVSSSPVPITPRIEENGNYSSPVSVIARLGLTNEKRPCAGRGRPKAHLQSPCCETLGNKPAHITLPQTESAQILLSLAGSNQSYISPSKHKTNDSSMLAINHQDFPISNGLDNNNPNYNDELDQKYKRNRKRPADSLEENRYDIKKPMPIIDIKTDEDVNRSPLLASLLTKNDKPDEKPKVQKLQETQTQSSERYINALKGAGLPTDIPILIENGDGNYITLTENVYDILANEDALHFQLTDNMNLANLKQPEDMVSNIEEVAQAIAPIVETNLEDPILKNIKNHSPPDNPDDVVLYKVADDGNIEKYVLTAEDIKAFKESMASNPERKKDLPLLSVSEVENKSSPLITKILDCGNEKFSEALLGRLPLRKRGTFKLNNSSSDSDILQQMNNDCKPLPSTVSTIDTDVEYVVVGEDSVQMDLLGSTSGNNKNDPLKNNNTLKIEDVAEEEMTDLEAMMNNTIEFSAEDGDFQMHSGEEVFSNDQNDNQKMILSNVLMCTGAENSNSHVEHFGFKTDDIESRNSDCNNPKKSKMYVDLDLTGSDFISEPVTEEVVLVSELNPSS</sequence>
<dbReference type="Pfam" id="PF00651">
    <property type="entry name" value="BTB"/>
    <property type="match status" value="1"/>
</dbReference>
<name>A0A5E4M825_9HEMI</name>
<keyword evidence="12" id="KW-1185">Reference proteome</keyword>
<dbReference type="InterPro" id="IPR011333">
    <property type="entry name" value="SKP1/BTB/POZ_sf"/>
</dbReference>
<dbReference type="GO" id="GO:0035167">
    <property type="term" value="P:larval lymph gland hemopoiesis"/>
    <property type="evidence" value="ECO:0007669"/>
    <property type="project" value="UniProtKB-ARBA"/>
</dbReference>
<dbReference type="GO" id="GO:0045476">
    <property type="term" value="P:nurse cell apoptotic process"/>
    <property type="evidence" value="ECO:0007669"/>
    <property type="project" value="UniProtKB-ARBA"/>
</dbReference>
<evidence type="ECO:0000256" key="2">
    <source>
        <dbReference type="ARBA" id="ARBA00022473"/>
    </source>
</evidence>
<keyword evidence="3" id="KW-0221">Differentiation</keyword>
<dbReference type="GO" id="GO:0048813">
    <property type="term" value="P:dendrite morphogenesis"/>
    <property type="evidence" value="ECO:0007669"/>
    <property type="project" value="UniProtKB-ARBA"/>
</dbReference>
<keyword evidence="6" id="KW-0804">Transcription</keyword>
<feature type="compositionally biased region" description="Basic and acidic residues" evidence="9">
    <location>
        <begin position="299"/>
        <end position="318"/>
    </location>
</feature>
<feature type="compositionally biased region" description="Basic and acidic residues" evidence="9">
    <location>
        <begin position="348"/>
        <end position="357"/>
    </location>
</feature>
<dbReference type="GO" id="GO:0008406">
    <property type="term" value="P:gonad development"/>
    <property type="evidence" value="ECO:0007669"/>
    <property type="project" value="UniProtKB-ARBA"/>
</dbReference>
<gene>
    <name evidence="11" type="ORF">CINCED_3A025264</name>
</gene>
<evidence type="ECO:0000256" key="4">
    <source>
        <dbReference type="ARBA" id="ARBA00022902"/>
    </source>
</evidence>
<dbReference type="GO" id="GO:0045467">
    <property type="term" value="P:R7 cell development"/>
    <property type="evidence" value="ECO:0007669"/>
    <property type="project" value="UniProtKB-ARBA"/>
</dbReference>
<evidence type="ECO:0000313" key="11">
    <source>
        <dbReference type="EMBL" id="VVC25939.1"/>
    </source>
</evidence>
<dbReference type="GO" id="GO:0005634">
    <property type="term" value="C:nucleus"/>
    <property type="evidence" value="ECO:0007669"/>
    <property type="project" value="UniProtKB-SubCell"/>
</dbReference>
<evidence type="ECO:0000313" key="12">
    <source>
        <dbReference type="Proteomes" id="UP000325440"/>
    </source>
</evidence>
<dbReference type="GO" id="GO:0007464">
    <property type="term" value="P:R3/R4 cell fate commitment"/>
    <property type="evidence" value="ECO:0007669"/>
    <property type="project" value="UniProtKB-ARBA"/>
</dbReference>
<proteinExistence type="predicted"/>
<dbReference type="CDD" id="cd18315">
    <property type="entry name" value="BTB_POZ_BAB-like"/>
    <property type="match status" value="1"/>
</dbReference>
<dbReference type="Gene3D" id="3.30.710.10">
    <property type="entry name" value="Potassium Channel Kv1.1, Chain A"/>
    <property type="match status" value="1"/>
</dbReference>
<dbReference type="SMART" id="SM00225">
    <property type="entry name" value="BTB"/>
    <property type="match status" value="1"/>
</dbReference>
<dbReference type="OrthoDB" id="6678352at2759"/>
<keyword evidence="7" id="KW-0539">Nucleus</keyword>
<dbReference type="InterPro" id="IPR000210">
    <property type="entry name" value="BTB/POZ_dom"/>
</dbReference>
<dbReference type="GO" id="GO:0007526">
    <property type="term" value="P:larval somatic muscle development"/>
    <property type="evidence" value="ECO:0007669"/>
    <property type="project" value="UniProtKB-ARBA"/>
</dbReference>
<evidence type="ECO:0000256" key="6">
    <source>
        <dbReference type="ARBA" id="ARBA00023163"/>
    </source>
</evidence>
<evidence type="ECO:0000256" key="1">
    <source>
        <dbReference type="ARBA" id="ARBA00004123"/>
    </source>
</evidence>
<dbReference type="AlphaFoldDB" id="A0A5E4M825"/>
<feature type="region of interest" description="Disordered" evidence="9">
    <location>
        <begin position="348"/>
        <end position="367"/>
    </location>
</feature>
<evidence type="ECO:0000256" key="9">
    <source>
        <dbReference type="SAM" id="MobiDB-lite"/>
    </source>
</evidence>
<evidence type="ECO:0000256" key="7">
    <source>
        <dbReference type="ARBA" id="ARBA00023242"/>
    </source>
</evidence>
<dbReference type="Proteomes" id="UP000325440">
    <property type="component" value="Unassembled WGS sequence"/>
</dbReference>